<keyword evidence="5 6" id="KW-0472">Membrane</keyword>
<accession>A0A4R6MDE5</accession>
<comment type="similarity">
    <text evidence="2">Belongs to the GtrA family.</text>
</comment>
<feature type="transmembrane region" description="Helical" evidence="6">
    <location>
        <begin position="12"/>
        <end position="30"/>
    </location>
</feature>
<feature type="transmembrane region" description="Helical" evidence="6">
    <location>
        <begin position="74"/>
        <end position="96"/>
    </location>
</feature>
<comment type="subcellular location">
    <subcellularLocation>
        <location evidence="1">Membrane</location>
        <topology evidence="1">Multi-pass membrane protein</topology>
    </subcellularLocation>
</comment>
<comment type="caution">
    <text evidence="8">The sequence shown here is derived from an EMBL/GenBank/DDBJ whole genome shotgun (WGS) entry which is preliminary data.</text>
</comment>
<dbReference type="OrthoDB" id="9811884at2"/>
<dbReference type="EMBL" id="SNXC01000009">
    <property type="protein sequence ID" value="TDO99718.1"/>
    <property type="molecule type" value="Genomic_DNA"/>
</dbReference>
<evidence type="ECO:0000256" key="1">
    <source>
        <dbReference type="ARBA" id="ARBA00004141"/>
    </source>
</evidence>
<proteinExistence type="inferred from homology"/>
<dbReference type="Pfam" id="PF04138">
    <property type="entry name" value="GtrA_DPMS_TM"/>
    <property type="match status" value="1"/>
</dbReference>
<keyword evidence="4 6" id="KW-1133">Transmembrane helix</keyword>
<evidence type="ECO:0000256" key="4">
    <source>
        <dbReference type="ARBA" id="ARBA00022989"/>
    </source>
</evidence>
<feature type="domain" description="GtrA/DPMS transmembrane" evidence="7">
    <location>
        <begin position="11"/>
        <end position="134"/>
    </location>
</feature>
<evidence type="ECO:0000256" key="3">
    <source>
        <dbReference type="ARBA" id="ARBA00022692"/>
    </source>
</evidence>
<evidence type="ECO:0000313" key="8">
    <source>
        <dbReference type="EMBL" id="TDO99718.1"/>
    </source>
</evidence>
<protein>
    <submittedName>
        <fullName evidence="8">Putative flippase GtrA</fullName>
    </submittedName>
</protein>
<keyword evidence="3 6" id="KW-0812">Transmembrane</keyword>
<evidence type="ECO:0000259" key="7">
    <source>
        <dbReference type="Pfam" id="PF04138"/>
    </source>
</evidence>
<feature type="transmembrane region" description="Helical" evidence="6">
    <location>
        <begin position="36"/>
        <end position="54"/>
    </location>
</feature>
<dbReference type="PANTHER" id="PTHR38459">
    <property type="entry name" value="PROPHAGE BACTOPRENOL-LINKED GLUCOSE TRANSLOCASE HOMOLOG"/>
    <property type="match status" value="1"/>
</dbReference>
<evidence type="ECO:0000256" key="6">
    <source>
        <dbReference type="SAM" id="Phobius"/>
    </source>
</evidence>
<dbReference type="RefSeq" id="WP_133502559.1">
    <property type="nucleotide sequence ID" value="NZ_SNXC01000009.1"/>
</dbReference>
<evidence type="ECO:0000256" key="5">
    <source>
        <dbReference type="ARBA" id="ARBA00023136"/>
    </source>
</evidence>
<evidence type="ECO:0000313" key="9">
    <source>
        <dbReference type="Proteomes" id="UP000294656"/>
    </source>
</evidence>
<sequence length="148" mass="16967">MTKSTLIQFFQFSLVGLFSFAIDFLAMWVFSQWIPLVFARSLAFLLAVLSNWICHRLYTFRRHKDQQAKLKEAIHFAIASLVGMIPNVGIYGWIVHSDEYLLYSSQPYAPLAAMIPGIMTAHIFNFALSKYWVFSHKKVQGLSSRPSA</sequence>
<dbReference type="GO" id="GO:0000271">
    <property type="term" value="P:polysaccharide biosynthetic process"/>
    <property type="evidence" value="ECO:0007669"/>
    <property type="project" value="InterPro"/>
</dbReference>
<gene>
    <name evidence="8" type="ORF">DFP79_0707</name>
</gene>
<name>A0A4R6MDE5_9GAMM</name>
<keyword evidence="9" id="KW-1185">Reference proteome</keyword>
<feature type="transmembrane region" description="Helical" evidence="6">
    <location>
        <begin position="108"/>
        <end position="128"/>
    </location>
</feature>
<dbReference type="Proteomes" id="UP000294656">
    <property type="component" value="Unassembled WGS sequence"/>
</dbReference>
<dbReference type="AlphaFoldDB" id="A0A4R6MDE5"/>
<organism evidence="8 9">
    <name type="scientific">Marinomonas balearica</name>
    <dbReference type="NCBI Taxonomy" id="491947"/>
    <lineage>
        <taxon>Bacteria</taxon>
        <taxon>Pseudomonadati</taxon>
        <taxon>Pseudomonadota</taxon>
        <taxon>Gammaproteobacteria</taxon>
        <taxon>Oceanospirillales</taxon>
        <taxon>Oceanospirillaceae</taxon>
        <taxon>Marinomonas</taxon>
    </lineage>
</organism>
<evidence type="ECO:0000256" key="2">
    <source>
        <dbReference type="ARBA" id="ARBA00009399"/>
    </source>
</evidence>
<dbReference type="GO" id="GO:0005886">
    <property type="term" value="C:plasma membrane"/>
    <property type="evidence" value="ECO:0007669"/>
    <property type="project" value="TreeGrafter"/>
</dbReference>
<dbReference type="InterPro" id="IPR007267">
    <property type="entry name" value="GtrA_DPMS_TM"/>
</dbReference>
<dbReference type="InterPro" id="IPR051401">
    <property type="entry name" value="GtrA_CellWall_Glycosyl"/>
</dbReference>
<dbReference type="PANTHER" id="PTHR38459:SF1">
    <property type="entry name" value="PROPHAGE BACTOPRENOL-LINKED GLUCOSE TRANSLOCASE HOMOLOG"/>
    <property type="match status" value="1"/>
</dbReference>
<reference evidence="8 9" key="1">
    <citation type="submission" date="2019-03" db="EMBL/GenBank/DDBJ databases">
        <title>Genomic Encyclopedia of Type Strains, Phase III (KMG-III): the genomes of soil and plant-associated and newly described type strains.</title>
        <authorList>
            <person name="Whitman W."/>
        </authorList>
    </citation>
    <scope>NUCLEOTIDE SEQUENCE [LARGE SCALE GENOMIC DNA]</scope>
    <source>
        <strain evidence="8 9">CECT 7378</strain>
    </source>
</reference>